<evidence type="ECO:0000313" key="2">
    <source>
        <dbReference type="Proteomes" id="UP000553459"/>
    </source>
</evidence>
<dbReference type="AlphaFoldDB" id="A0A845PNN0"/>
<comment type="caution">
    <text evidence="1">The sequence shown here is derived from an EMBL/GenBank/DDBJ whole genome shotgun (WGS) entry which is preliminary data.</text>
</comment>
<evidence type="ECO:0000313" key="1">
    <source>
        <dbReference type="EMBL" id="NAW49959.1"/>
    </source>
</evidence>
<organism evidence="1 2">
    <name type="scientific">Elizabethkingia argenteiflava</name>
    <dbReference type="NCBI Taxonomy" id="2681556"/>
    <lineage>
        <taxon>Bacteria</taxon>
        <taxon>Pseudomonadati</taxon>
        <taxon>Bacteroidota</taxon>
        <taxon>Flavobacteriia</taxon>
        <taxon>Flavobacteriales</taxon>
        <taxon>Weeksellaceae</taxon>
        <taxon>Elizabethkingia</taxon>
    </lineage>
</organism>
<accession>A0A845PNN0</accession>
<feature type="non-terminal residue" evidence="1">
    <location>
        <position position="1"/>
    </location>
</feature>
<dbReference type="EMBL" id="JAAABJ010000113">
    <property type="protein sequence ID" value="NAW49959.1"/>
    <property type="molecule type" value="Genomic_DNA"/>
</dbReference>
<proteinExistence type="predicted"/>
<dbReference type="Proteomes" id="UP000553459">
    <property type="component" value="Unassembled WGS sequence"/>
</dbReference>
<gene>
    <name evidence="1" type="ORF">GNY06_00625</name>
</gene>
<reference evidence="1 2" key="1">
    <citation type="submission" date="2019-11" db="EMBL/GenBank/DDBJ databases">
        <title>Characterization of Elizabethkingia argenteiflava sp. nov., isolated from inner surface of Soybean Pods.</title>
        <authorList>
            <person name="Mo S."/>
        </authorList>
    </citation>
    <scope>NUCLEOTIDE SEQUENCE [LARGE SCALE GENOMIC DNA]</scope>
    <source>
        <strain evidence="1 2">YB22</strain>
    </source>
</reference>
<name>A0A845PNN0_9FLAO</name>
<protein>
    <submittedName>
        <fullName evidence="1">IS481 family transposase</fullName>
    </submittedName>
</protein>
<feature type="non-terminal residue" evidence="1">
    <location>
        <position position="68"/>
    </location>
</feature>
<sequence>RRKPVLKNRVDEVIEKAVVDIAIENPALGQLRVSNELKKQGFIVSPGGVSSIWLRHDLHRFKLRLKAL</sequence>
<keyword evidence="2" id="KW-1185">Reference proteome</keyword>